<dbReference type="GO" id="GO:0005886">
    <property type="term" value="C:plasma membrane"/>
    <property type="evidence" value="ECO:0007669"/>
    <property type="project" value="UniProtKB-SubCell"/>
</dbReference>
<feature type="transmembrane region" description="Helical" evidence="7">
    <location>
        <begin position="288"/>
        <end position="312"/>
    </location>
</feature>
<comment type="similarity">
    <text evidence="7">Belongs to the binding-protein-dependent transport system permease family.</text>
</comment>
<feature type="transmembrane region" description="Helical" evidence="7">
    <location>
        <begin position="244"/>
        <end position="268"/>
    </location>
</feature>
<evidence type="ECO:0000256" key="5">
    <source>
        <dbReference type="ARBA" id="ARBA00022989"/>
    </source>
</evidence>
<evidence type="ECO:0000259" key="8">
    <source>
        <dbReference type="PROSITE" id="PS50928"/>
    </source>
</evidence>
<gene>
    <name evidence="9" type="ORF">OZSIB_2671</name>
</gene>
<keyword evidence="4 7" id="KW-0812">Transmembrane</keyword>
<dbReference type="CDD" id="cd06261">
    <property type="entry name" value="TM_PBP2"/>
    <property type="match status" value="1"/>
</dbReference>
<evidence type="ECO:0000256" key="1">
    <source>
        <dbReference type="ARBA" id="ARBA00004651"/>
    </source>
</evidence>
<dbReference type="GO" id="GO:0055085">
    <property type="term" value="P:transmembrane transport"/>
    <property type="evidence" value="ECO:0007669"/>
    <property type="project" value="InterPro"/>
</dbReference>
<keyword evidence="3" id="KW-1003">Cell membrane</keyword>
<feature type="transmembrane region" description="Helical" evidence="7">
    <location>
        <begin position="132"/>
        <end position="152"/>
    </location>
</feature>
<keyword evidence="2 7" id="KW-0813">Transport</keyword>
<evidence type="ECO:0000313" key="10">
    <source>
        <dbReference type="Proteomes" id="UP000252355"/>
    </source>
</evidence>
<dbReference type="PROSITE" id="PS50928">
    <property type="entry name" value="ABC_TM1"/>
    <property type="match status" value="1"/>
</dbReference>
<name>A0A367ZRN6_9BACT</name>
<comment type="subcellular location">
    <subcellularLocation>
        <location evidence="1 7">Cell membrane</location>
        <topology evidence="1 7">Multi-pass membrane protein</topology>
    </subcellularLocation>
</comment>
<dbReference type="PANTHER" id="PTHR43386:SF1">
    <property type="entry name" value="D,D-DIPEPTIDE TRANSPORT SYSTEM PERMEASE PROTEIN DDPC-RELATED"/>
    <property type="match status" value="1"/>
</dbReference>
<dbReference type="InterPro" id="IPR035906">
    <property type="entry name" value="MetI-like_sf"/>
</dbReference>
<dbReference type="Pfam" id="PF00528">
    <property type="entry name" value="BPD_transp_1"/>
    <property type="match status" value="1"/>
</dbReference>
<keyword evidence="6 7" id="KW-0472">Membrane</keyword>
<dbReference type="Pfam" id="PF12911">
    <property type="entry name" value="OppC_N"/>
    <property type="match status" value="1"/>
</dbReference>
<evidence type="ECO:0000256" key="4">
    <source>
        <dbReference type="ARBA" id="ARBA00022692"/>
    </source>
</evidence>
<proteinExistence type="inferred from homology"/>
<keyword evidence="5 7" id="KW-1133">Transmembrane helix</keyword>
<dbReference type="InterPro" id="IPR000515">
    <property type="entry name" value="MetI-like"/>
</dbReference>
<reference evidence="9 10" key="1">
    <citation type="submission" date="2018-05" db="EMBL/GenBank/DDBJ databases">
        <title>A metagenomic window into the 2 km-deep terrestrial subsurface aquifer revealed taxonomically and functionally diverse microbial community comprising novel uncultured bacterial lineages.</title>
        <authorList>
            <person name="Kadnikov V.V."/>
            <person name="Mardanov A.V."/>
            <person name="Beletsky A.V."/>
            <person name="Banks D."/>
            <person name="Pimenov N.V."/>
            <person name="Frank Y.A."/>
            <person name="Karnachuk O.V."/>
            <person name="Ravin N.V."/>
        </authorList>
    </citation>
    <scope>NUCLEOTIDE SEQUENCE [LARGE SCALE GENOMIC DNA]</scope>
    <source>
        <strain evidence="9">BY5</strain>
    </source>
</reference>
<dbReference type="EMBL" id="QOQW01000004">
    <property type="protein sequence ID" value="RCK80783.1"/>
    <property type="molecule type" value="Genomic_DNA"/>
</dbReference>
<comment type="caution">
    <text evidence="9">The sequence shown here is derived from an EMBL/GenBank/DDBJ whole genome shotgun (WGS) entry which is preliminary data.</text>
</comment>
<dbReference type="AlphaFoldDB" id="A0A367ZRN6"/>
<accession>A0A367ZRN6</accession>
<evidence type="ECO:0000256" key="7">
    <source>
        <dbReference type="RuleBase" id="RU363032"/>
    </source>
</evidence>
<dbReference type="InterPro" id="IPR025966">
    <property type="entry name" value="OppC_N"/>
</dbReference>
<dbReference type="PANTHER" id="PTHR43386">
    <property type="entry name" value="OLIGOPEPTIDE TRANSPORT SYSTEM PERMEASE PROTEIN APPC"/>
    <property type="match status" value="1"/>
</dbReference>
<dbReference type="Proteomes" id="UP000252355">
    <property type="component" value="Unassembled WGS sequence"/>
</dbReference>
<organism evidence="9 10">
    <name type="scientific">Candidatus Ozemobacter sibiricus</name>
    <dbReference type="NCBI Taxonomy" id="2268124"/>
    <lineage>
        <taxon>Bacteria</taxon>
        <taxon>Candidatus Ozemobacteria</taxon>
        <taxon>Candidatus Ozemobacterales</taxon>
        <taxon>Candidatus Ozemobacteraceae</taxon>
        <taxon>Candidatus Ozemobacter</taxon>
    </lineage>
</organism>
<dbReference type="SUPFAM" id="SSF161098">
    <property type="entry name" value="MetI-like"/>
    <property type="match status" value="1"/>
</dbReference>
<evidence type="ECO:0000256" key="6">
    <source>
        <dbReference type="ARBA" id="ARBA00023136"/>
    </source>
</evidence>
<dbReference type="InterPro" id="IPR050366">
    <property type="entry name" value="BP-dependent_transpt_permease"/>
</dbReference>
<dbReference type="Gene3D" id="1.10.3720.10">
    <property type="entry name" value="MetI-like"/>
    <property type="match status" value="1"/>
</dbReference>
<protein>
    <submittedName>
        <fullName evidence="9">Dipeptide transport system permease protein DppC</fullName>
    </submittedName>
</protein>
<evidence type="ECO:0000256" key="2">
    <source>
        <dbReference type="ARBA" id="ARBA00022448"/>
    </source>
</evidence>
<evidence type="ECO:0000256" key="3">
    <source>
        <dbReference type="ARBA" id="ARBA00022475"/>
    </source>
</evidence>
<sequence>MTELWHRLSWTGRLSLLGILLLVGVALAAPWLVPHDPLETDPQRRLARPTGWWVEVPVAVQEPIEKDGALAGRSVADLLATAGVPVHLATAAVPTRPSTVWKPGFWLGCDQYGQDVFSRLVYGTRLSLGIGFSARLFALTIGLVVGLLAGYFGGWTDWLLMRLVDIFLAFPSLLLAIAISMVLGNGLLTVILAIAVVGWAETARIVRSQALELRSAEFVLAAQAMGASHARIILTHLLPNCLPLIIVIFAMGMATAILAEASLSFLGLGVDPALPTWGGMVAAGKDYLWAYPTLAIYPGCCIALVVILFNVLGDELRDVLDPGRKGNWLA</sequence>
<evidence type="ECO:0000313" key="9">
    <source>
        <dbReference type="EMBL" id="RCK80783.1"/>
    </source>
</evidence>
<feature type="domain" description="ABC transmembrane type-1" evidence="8">
    <location>
        <begin position="124"/>
        <end position="313"/>
    </location>
</feature>